<accession>A0A928TSL5</accession>
<dbReference type="AlphaFoldDB" id="A0A928TSL5"/>
<dbReference type="Proteomes" id="UP000710385">
    <property type="component" value="Unassembled WGS sequence"/>
</dbReference>
<organism evidence="2 3">
    <name type="scientific">candidate division WWE3 bacterium</name>
    <dbReference type="NCBI Taxonomy" id="2053526"/>
    <lineage>
        <taxon>Bacteria</taxon>
        <taxon>Katanobacteria</taxon>
    </lineage>
</organism>
<name>A0A928TSL5_UNCKA</name>
<sequence length="114" mass="12628">MTKPHEKLGLPLPLARQIAQHAYLGWYLAIWFLLFGLAITYIGFITASSAKGFQLRDAERRVERLGTESRQLEMQVASLSSIQAMTEQASKNGFVAVDAIQTINAAGHSYAFAR</sequence>
<feature type="transmembrane region" description="Helical" evidence="1">
    <location>
        <begin position="24"/>
        <end position="47"/>
    </location>
</feature>
<evidence type="ECO:0000313" key="2">
    <source>
        <dbReference type="EMBL" id="MBE7525602.1"/>
    </source>
</evidence>
<proteinExistence type="predicted"/>
<dbReference type="EMBL" id="JABTTY010000001">
    <property type="protein sequence ID" value="MBE7525602.1"/>
    <property type="molecule type" value="Genomic_DNA"/>
</dbReference>
<evidence type="ECO:0000313" key="3">
    <source>
        <dbReference type="Proteomes" id="UP000710385"/>
    </source>
</evidence>
<evidence type="ECO:0000256" key="1">
    <source>
        <dbReference type="SAM" id="Phobius"/>
    </source>
</evidence>
<comment type="caution">
    <text evidence="2">The sequence shown here is derived from an EMBL/GenBank/DDBJ whole genome shotgun (WGS) entry which is preliminary data.</text>
</comment>
<reference evidence="2" key="1">
    <citation type="submission" date="2020-05" db="EMBL/GenBank/DDBJ databases">
        <title>High-Quality Genomes of Partial-Nitritation/Anammox System by Hierarchical Clustering Based Hybrid Assembly.</title>
        <authorList>
            <person name="Liu L."/>
            <person name="Wang Y."/>
            <person name="Che Y."/>
            <person name="Chen Y."/>
            <person name="Xia Y."/>
            <person name="Luo R."/>
            <person name="Cheng S.H."/>
            <person name="Zheng C."/>
            <person name="Zhang T."/>
        </authorList>
    </citation>
    <scope>NUCLEOTIDE SEQUENCE</scope>
    <source>
        <strain evidence="2">H1_PAT1</strain>
    </source>
</reference>
<keyword evidence="1" id="KW-1133">Transmembrane helix</keyword>
<protein>
    <submittedName>
        <fullName evidence="2">Uncharacterized protein</fullName>
    </submittedName>
</protein>
<keyword evidence="1" id="KW-0472">Membrane</keyword>
<keyword evidence="1" id="KW-0812">Transmembrane</keyword>
<gene>
    <name evidence="2" type="ORF">HS096_04435</name>
</gene>